<protein>
    <submittedName>
        <fullName evidence="2">Uncharacterized protein</fullName>
    </submittedName>
</protein>
<reference evidence="2 3" key="1">
    <citation type="submission" date="2018-12" db="EMBL/GenBank/DDBJ databases">
        <title>Draft genome sequence of Embleya hyalina NBRC 13850T.</title>
        <authorList>
            <person name="Komaki H."/>
            <person name="Hosoyama A."/>
            <person name="Kimura A."/>
            <person name="Ichikawa N."/>
            <person name="Tamura T."/>
        </authorList>
    </citation>
    <scope>NUCLEOTIDE SEQUENCE [LARGE SCALE GENOMIC DNA]</scope>
    <source>
        <strain evidence="2 3">NBRC 13850</strain>
    </source>
</reference>
<dbReference type="Proteomes" id="UP000286931">
    <property type="component" value="Unassembled WGS sequence"/>
</dbReference>
<keyword evidence="3" id="KW-1185">Reference proteome</keyword>
<feature type="region of interest" description="Disordered" evidence="1">
    <location>
        <begin position="117"/>
        <end position="213"/>
    </location>
</feature>
<feature type="compositionally biased region" description="Basic residues" evidence="1">
    <location>
        <begin position="202"/>
        <end position="213"/>
    </location>
</feature>
<proteinExistence type="predicted"/>
<sequence>MSRTRDGTTHDPSCRRCLRDPELPLVTAHTNDAVSIRKRRVAAPGVHARFIVSLRIHDVRHLLRLPAGRRCTPTPIRRQGELVAVSESSGASLSRNRILAVPAVVADVQGRAFAASRRSTAVSPVSPPATGGRVSTRTVKARRSRRSEPSARSGSAELGRGRRSGQSGVVRNMFGTVRNTAPAWTAARNTDAIRRRNDGSRPGRRRPLGLRTRVRARPHLGVVPRPHPPGGRGGRSPSTARLAITQETSHVAQNRTVHRHHRDGRVAHSPIFCPHTRNPWGFP</sequence>
<feature type="compositionally biased region" description="Basic and acidic residues" evidence="1">
    <location>
        <begin position="191"/>
        <end position="201"/>
    </location>
</feature>
<comment type="caution">
    <text evidence="2">The sequence shown here is derived from an EMBL/GenBank/DDBJ whole genome shotgun (WGS) entry which is preliminary data.</text>
</comment>
<dbReference type="AlphaFoldDB" id="A0A401Z4Q3"/>
<accession>A0A401Z4Q3</accession>
<name>A0A401Z4Q3_9ACTN</name>
<gene>
    <name evidence="2" type="ORF">EHYA_09598</name>
</gene>
<evidence type="ECO:0000313" key="3">
    <source>
        <dbReference type="Proteomes" id="UP000286931"/>
    </source>
</evidence>
<organism evidence="2 3">
    <name type="scientific">Embleya hyalina</name>
    <dbReference type="NCBI Taxonomy" id="516124"/>
    <lineage>
        <taxon>Bacteria</taxon>
        <taxon>Bacillati</taxon>
        <taxon>Actinomycetota</taxon>
        <taxon>Actinomycetes</taxon>
        <taxon>Kitasatosporales</taxon>
        <taxon>Streptomycetaceae</taxon>
        <taxon>Embleya</taxon>
    </lineage>
</organism>
<evidence type="ECO:0000256" key="1">
    <source>
        <dbReference type="SAM" id="MobiDB-lite"/>
    </source>
</evidence>
<dbReference type="EMBL" id="BIFH01000053">
    <property type="protein sequence ID" value="GCE01824.1"/>
    <property type="molecule type" value="Genomic_DNA"/>
</dbReference>
<evidence type="ECO:0000313" key="2">
    <source>
        <dbReference type="EMBL" id="GCE01824.1"/>
    </source>
</evidence>